<dbReference type="OMA" id="MECFCPP"/>
<evidence type="ECO:0000256" key="9">
    <source>
        <dbReference type="ARBA" id="ARBA00023180"/>
    </source>
</evidence>
<dbReference type="Pfam" id="PF13516">
    <property type="entry name" value="LRR_6"/>
    <property type="match status" value="1"/>
</dbReference>
<dbReference type="Pfam" id="PF01462">
    <property type="entry name" value="LRRNT"/>
    <property type="match status" value="1"/>
</dbReference>
<proteinExistence type="inferred from homology"/>
<evidence type="ECO:0000256" key="2">
    <source>
        <dbReference type="ARBA" id="ARBA00005818"/>
    </source>
</evidence>
<evidence type="ECO:0000256" key="11">
    <source>
        <dbReference type="SAM" id="SignalP"/>
    </source>
</evidence>
<feature type="chain" id="PRO_5004867660" description="Keratocan" evidence="11">
    <location>
        <begin position="27"/>
        <end position="350"/>
    </location>
</feature>
<dbReference type="HOGENOM" id="CLU_000288_186_4_1"/>
<evidence type="ECO:0000256" key="3">
    <source>
        <dbReference type="ARBA" id="ARBA00022525"/>
    </source>
</evidence>
<reference evidence="13" key="3">
    <citation type="submission" date="2025-09" db="UniProtKB">
        <authorList>
            <consortium name="Ensembl"/>
        </authorList>
    </citation>
    <scope>IDENTIFICATION</scope>
</reference>
<dbReference type="Ensembl" id="ENSLOCT00000020272.1">
    <property type="protein sequence ID" value="ENSLOCP00000020238.1"/>
    <property type="gene ID" value="ENSLOCG00000016387.1"/>
</dbReference>
<feature type="domain" description="LRRNT" evidence="12">
    <location>
        <begin position="40"/>
        <end position="74"/>
    </location>
</feature>
<feature type="signal peptide" evidence="11">
    <location>
        <begin position="1"/>
        <end position="26"/>
    </location>
</feature>
<dbReference type="InterPro" id="IPR032675">
    <property type="entry name" value="LRR_dom_sf"/>
</dbReference>
<keyword evidence="3" id="KW-0964">Secreted</keyword>
<evidence type="ECO:0000313" key="14">
    <source>
        <dbReference type="Proteomes" id="UP000018468"/>
    </source>
</evidence>
<comment type="subcellular location">
    <subcellularLocation>
        <location evidence="1">Secreted</location>
        <location evidence="1">Extracellular space</location>
        <location evidence="1">Extracellular matrix</location>
    </subcellularLocation>
</comment>
<keyword evidence="6 11" id="KW-0732">Signal</keyword>
<keyword evidence="5" id="KW-0433">Leucine-rich repeat</keyword>
<dbReference type="Proteomes" id="UP000018468">
    <property type="component" value="Linkage group LG8"/>
</dbReference>
<keyword evidence="7" id="KW-0677">Repeat</keyword>
<dbReference type="STRING" id="7918.ENSLOCP00000020238"/>
<dbReference type="PANTHER" id="PTHR45712">
    <property type="entry name" value="AGAP008170-PA"/>
    <property type="match status" value="1"/>
</dbReference>
<keyword evidence="9" id="KW-0325">Glycoprotein</keyword>
<dbReference type="SMART" id="SM00013">
    <property type="entry name" value="LRRNT"/>
    <property type="match status" value="1"/>
</dbReference>
<dbReference type="InParanoid" id="W5NHX9"/>
<evidence type="ECO:0000256" key="1">
    <source>
        <dbReference type="ARBA" id="ARBA00004498"/>
    </source>
</evidence>
<reference evidence="14" key="1">
    <citation type="submission" date="2011-12" db="EMBL/GenBank/DDBJ databases">
        <title>The Draft Genome of Lepisosteus oculatus.</title>
        <authorList>
            <consortium name="The Broad Institute Genome Assembly &amp; Analysis Group"/>
            <consortium name="Computational R&amp;D Group"/>
            <consortium name="and Sequencing Platform"/>
            <person name="Di Palma F."/>
            <person name="Alfoldi J."/>
            <person name="Johnson J."/>
            <person name="Berlin A."/>
            <person name="Gnerre S."/>
            <person name="Jaffe D."/>
            <person name="MacCallum I."/>
            <person name="Young S."/>
            <person name="Walker B.J."/>
            <person name="Lander E.S."/>
            <person name="Lindblad-Toh K."/>
        </authorList>
    </citation>
    <scope>NUCLEOTIDE SEQUENCE [LARGE SCALE GENOMIC DNA]</scope>
</reference>
<keyword evidence="14" id="KW-1185">Reference proteome</keyword>
<protein>
    <recommendedName>
        <fullName evidence="10">Keratocan</fullName>
    </recommendedName>
</protein>
<dbReference type="InterPro" id="IPR003591">
    <property type="entry name" value="Leu-rich_rpt_typical-subtyp"/>
</dbReference>
<dbReference type="EMBL" id="AHAT01008629">
    <property type="status" value="NOT_ANNOTATED_CDS"/>
    <property type="molecule type" value="Genomic_DNA"/>
</dbReference>
<evidence type="ECO:0000256" key="5">
    <source>
        <dbReference type="ARBA" id="ARBA00022614"/>
    </source>
</evidence>
<evidence type="ECO:0000313" key="13">
    <source>
        <dbReference type="Ensembl" id="ENSLOCP00000020238.1"/>
    </source>
</evidence>
<reference evidence="13" key="2">
    <citation type="submission" date="2025-08" db="UniProtKB">
        <authorList>
            <consortium name="Ensembl"/>
        </authorList>
    </citation>
    <scope>IDENTIFICATION</scope>
</reference>
<organism evidence="13 14">
    <name type="scientific">Lepisosteus oculatus</name>
    <name type="common">Spotted gar</name>
    <dbReference type="NCBI Taxonomy" id="7918"/>
    <lineage>
        <taxon>Eukaryota</taxon>
        <taxon>Metazoa</taxon>
        <taxon>Chordata</taxon>
        <taxon>Craniata</taxon>
        <taxon>Vertebrata</taxon>
        <taxon>Euteleostomi</taxon>
        <taxon>Actinopterygii</taxon>
        <taxon>Neopterygii</taxon>
        <taxon>Holostei</taxon>
        <taxon>Semionotiformes</taxon>
        <taxon>Lepisosteidae</taxon>
        <taxon>Lepisosteus</taxon>
    </lineage>
</organism>
<dbReference type="Gene3D" id="3.80.10.10">
    <property type="entry name" value="Ribonuclease Inhibitor"/>
    <property type="match status" value="2"/>
</dbReference>
<dbReference type="PROSITE" id="PS51450">
    <property type="entry name" value="LRR"/>
    <property type="match status" value="2"/>
</dbReference>
<dbReference type="eggNOG" id="KOG0619">
    <property type="taxonomic scope" value="Eukaryota"/>
</dbReference>
<dbReference type="SMART" id="SM00369">
    <property type="entry name" value="LRR_TYP"/>
    <property type="match status" value="4"/>
</dbReference>
<evidence type="ECO:0000256" key="8">
    <source>
        <dbReference type="ARBA" id="ARBA00023157"/>
    </source>
</evidence>
<keyword evidence="4" id="KW-0272">Extracellular matrix</keyword>
<dbReference type="AlphaFoldDB" id="W5NHX9"/>
<comment type="similarity">
    <text evidence="2">Belongs to the small leucine-rich proteoglycan (SLRP) family. SLRP class II subfamily.</text>
</comment>
<dbReference type="FunFam" id="3.80.10.10:FF:000133">
    <property type="entry name" value="prolargin"/>
    <property type="match status" value="1"/>
</dbReference>
<dbReference type="GeneTree" id="ENSGT00940000158968"/>
<evidence type="ECO:0000256" key="7">
    <source>
        <dbReference type="ARBA" id="ARBA00022737"/>
    </source>
</evidence>
<evidence type="ECO:0000259" key="12">
    <source>
        <dbReference type="SMART" id="SM00013"/>
    </source>
</evidence>
<dbReference type="Bgee" id="ENSLOCG00000016387">
    <property type="expression patterns" value="Expressed in camera-type eye and 3 other cell types or tissues"/>
</dbReference>
<sequence>LFCRLNTNMKMLIGFTVLLLASAAWSQEMPYAEYLEQIQACPKECRCLPSFPNAVYCDSKGLKQIPTIPPYTWYLYLQNNLIDAISEKSFKNATQLRWVNLNRNKITNKGIDKNVFKAMTQLLYLYIEDNLLDEVPSPLPTSLEQLRLSRNKISKIPAGVFNSMENLAMLDLQNNKLEDAAIKENTFKGLKNLIQINLSKNKLKIMPPGLPATIMQLFLDSNSIDKIPDNYFKETPKVSFLRLNYNKLADGGLPKNIFNISTILDLQLSHNQLNHVPHFHPSLEHLHLDHNKITRVNGSDICPMPVGATDDYHDEKTPRLRYLRLDGNEINPPIPMDLMMCFRLLRAVVI</sequence>
<keyword evidence="8" id="KW-1015">Disulfide bond</keyword>
<accession>W5NHX9</accession>
<dbReference type="FunCoup" id="W5NHX9">
    <property type="interactions" value="147"/>
</dbReference>
<dbReference type="InterPro" id="IPR050333">
    <property type="entry name" value="SLRP"/>
</dbReference>
<name>W5NHX9_LEPOC</name>
<dbReference type="InterPro" id="IPR001611">
    <property type="entry name" value="Leu-rich_rpt"/>
</dbReference>
<dbReference type="PANTHER" id="PTHR45712:SF13">
    <property type="entry name" value="KERATOCAN"/>
    <property type="match status" value="1"/>
</dbReference>
<dbReference type="InterPro" id="IPR000372">
    <property type="entry name" value="LRRNT"/>
</dbReference>
<dbReference type="GO" id="GO:0005615">
    <property type="term" value="C:extracellular space"/>
    <property type="evidence" value="ECO:0000318"/>
    <property type="project" value="GO_Central"/>
</dbReference>
<dbReference type="SUPFAM" id="SSF52058">
    <property type="entry name" value="L domain-like"/>
    <property type="match status" value="1"/>
</dbReference>
<dbReference type="Pfam" id="PF13855">
    <property type="entry name" value="LRR_8"/>
    <property type="match status" value="2"/>
</dbReference>
<evidence type="ECO:0000256" key="4">
    <source>
        <dbReference type="ARBA" id="ARBA00022530"/>
    </source>
</evidence>
<evidence type="ECO:0000256" key="10">
    <source>
        <dbReference type="ARBA" id="ARBA00041182"/>
    </source>
</evidence>
<evidence type="ECO:0000256" key="6">
    <source>
        <dbReference type="ARBA" id="ARBA00022729"/>
    </source>
</evidence>